<dbReference type="Proteomes" id="UP000596742">
    <property type="component" value="Unassembled WGS sequence"/>
</dbReference>
<sequence length="187" mass="20317">MGFDEEAVARKRQGLQFQKIISLIQCGVGSILIIIGIVILATQDGANYPVIGASPIYIGVYGIVIGCMGIIANSMATESLTTQEESDKQKTLWKVFYGLTCASFGILTYPTIENIRSAVSCGGHKKECGHAHQDTLMALFIVATILIQVINFFNIMLLVTWRKFRGNTSNSQGPCITATSKTSPKYT</sequence>
<comment type="caution">
    <text evidence="2">The sequence shown here is derived from an EMBL/GenBank/DDBJ whole genome shotgun (WGS) entry which is preliminary data.</text>
</comment>
<proteinExistence type="predicted"/>
<keyword evidence="3" id="KW-1185">Reference proteome</keyword>
<evidence type="ECO:0000256" key="1">
    <source>
        <dbReference type="SAM" id="Phobius"/>
    </source>
</evidence>
<keyword evidence="1" id="KW-1133">Transmembrane helix</keyword>
<feature type="transmembrane region" description="Helical" evidence="1">
    <location>
        <begin position="48"/>
        <end position="71"/>
    </location>
</feature>
<evidence type="ECO:0000313" key="2">
    <source>
        <dbReference type="EMBL" id="VDI02858.1"/>
    </source>
</evidence>
<protein>
    <submittedName>
        <fullName evidence="2">Uncharacterized protein</fullName>
    </submittedName>
</protein>
<name>A0A8B6CDA2_MYTGA</name>
<accession>A0A8B6CDA2</accession>
<feature type="transmembrane region" description="Helical" evidence="1">
    <location>
        <begin position="92"/>
        <end position="112"/>
    </location>
</feature>
<reference evidence="2" key="1">
    <citation type="submission" date="2018-11" db="EMBL/GenBank/DDBJ databases">
        <authorList>
            <person name="Alioto T."/>
            <person name="Alioto T."/>
        </authorList>
    </citation>
    <scope>NUCLEOTIDE SEQUENCE</scope>
</reference>
<dbReference type="OrthoDB" id="6100829at2759"/>
<feature type="transmembrane region" description="Helical" evidence="1">
    <location>
        <begin position="136"/>
        <end position="159"/>
    </location>
</feature>
<feature type="transmembrane region" description="Helical" evidence="1">
    <location>
        <begin position="20"/>
        <end position="42"/>
    </location>
</feature>
<gene>
    <name evidence="2" type="ORF">MGAL_10B082291</name>
</gene>
<keyword evidence="1" id="KW-0472">Membrane</keyword>
<organism evidence="2 3">
    <name type="scientific">Mytilus galloprovincialis</name>
    <name type="common">Mediterranean mussel</name>
    <dbReference type="NCBI Taxonomy" id="29158"/>
    <lineage>
        <taxon>Eukaryota</taxon>
        <taxon>Metazoa</taxon>
        <taxon>Spiralia</taxon>
        <taxon>Lophotrochozoa</taxon>
        <taxon>Mollusca</taxon>
        <taxon>Bivalvia</taxon>
        <taxon>Autobranchia</taxon>
        <taxon>Pteriomorphia</taxon>
        <taxon>Mytilida</taxon>
        <taxon>Mytiloidea</taxon>
        <taxon>Mytilidae</taxon>
        <taxon>Mytilinae</taxon>
        <taxon>Mytilus</taxon>
    </lineage>
</organism>
<keyword evidence="1" id="KW-0812">Transmembrane</keyword>
<dbReference type="AlphaFoldDB" id="A0A8B6CDA2"/>
<dbReference type="EMBL" id="UYJE01001525">
    <property type="protein sequence ID" value="VDI02858.1"/>
    <property type="molecule type" value="Genomic_DNA"/>
</dbReference>
<evidence type="ECO:0000313" key="3">
    <source>
        <dbReference type="Proteomes" id="UP000596742"/>
    </source>
</evidence>